<reference evidence="1 2" key="1">
    <citation type="submission" date="2022-01" db="EMBL/GenBank/DDBJ databases">
        <title>A chromosomal length assembly of Cordylochernes scorpioides.</title>
        <authorList>
            <person name="Zeh D."/>
            <person name="Zeh J."/>
        </authorList>
    </citation>
    <scope>NUCLEOTIDE SEQUENCE [LARGE SCALE GENOMIC DNA]</scope>
    <source>
        <strain evidence="1">IN4F17</strain>
        <tissue evidence="1">Whole Body</tissue>
    </source>
</reference>
<dbReference type="EMBL" id="CP092883">
    <property type="protein sequence ID" value="UYV82510.1"/>
    <property type="molecule type" value="Genomic_DNA"/>
</dbReference>
<name>A0ABY6LMQ8_9ARAC</name>
<evidence type="ECO:0000313" key="1">
    <source>
        <dbReference type="EMBL" id="UYV82510.1"/>
    </source>
</evidence>
<keyword evidence="2" id="KW-1185">Reference proteome</keyword>
<evidence type="ECO:0000313" key="2">
    <source>
        <dbReference type="Proteomes" id="UP001235939"/>
    </source>
</evidence>
<proteinExistence type="predicted"/>
<sequence>MEWGIGISTTPVTRISMGHLSIITSSSSFLSPLNHIRVSSLYSLLMVSAGDVSSFLSPLNHIKSFLIVSAGDVSSFLSPLNHIEVSSL</sequence>
<accession>A0ABY6LMQ8</accession>
<gene>
    <name evidence="1" type="ORF">LAZ67_21002629</name>
</gene>
<dbReference type="Proteomes" id="UP001235939">
    <property type="component" value="Chromosome 21"/>
</dbReference>
<protein>
    <submittedName>
        <fullName evidence="1">Uncharacterized protein</fullName>
    </submittedName>
</protein>
<organism evidence="1 2">
    <name type="scientific">Cordylochernes scorpioides</name>
    <dbReference type="NCBI Taxonomy" id="51811"/>
    <lineage>
        <taxon>Eukaryota</taxon>
        <taxon>Metazoa</taxon>
        <taxon>Ecdysozoa</taxon>
        <taxon>Arthropoda</taxon>
        <taxon>Chelicerata</taxon>
        <taxon>Arachnida</taxon>
        <taxon>Pseudoscorpiones</taxon>
        <taxon>Cheliferoidea</taxon>
        <taxon>Chernetidae</taxon>
        <taxon>Cordylochernes</taxon>
    </lineage>
</organism>